<feature type="region of interest" description="Disordered" evidence="1">
    <location>
        <begin position="46"/>
        <end position="88"/>
    </location>
</feature>
<dbReference type="AlphaFoldDB" id="A0A0L0S478"/>
<evidence type="ECO:0000313" key="4">
    <source>
        <dbReference type="Proteomes" id="UP000054350"/>
    </source>
</evidence>
<dbReference type="Proteomes" id="UP000054350">
    <property type="component" value="Unassembled WGS sequence"/>
</dbReference>
<feature type="region of interest" description="Disordered" evidence="1">
    <location>
        <begin position="1"/>
        <end position="31"/>
    </location>
</feature>
<dbReference type="STRING" id="578462.A0A0L0S478"/>
<dbReference type="InterPro" id="IPR039361">
    <property type="entry name" value="Cyclin"/>
</dbReference>
<accession>A0A0L0S478</accession>
<feature type="compositionally biased region" description="Low complexity" evidence="1">
    <location>
        <begin position="59"/>
        <end position="83"/>
    </location>
</feature>
<proteinExistence type="predicted"/>
<dbReference type="Gene3D" id="1.10.472.10">
    <property type="entry name" value="Cyclin-like"/>
    <property type="match status" value="2"/>
</dbReference>
<reference evidence="3 4" key="1">
    <citation type="submission" date="2009-11" db="EMBL/GenBank/DDBJ databases">
        <title>Annotation of Allomyces macrogynus ATCC 38327.</title>
        <authorList>
            <consortium name="The Broad Institute Genome Sequencing Platform"/>
            <person name="Russ C."/>
            <person name="Cuomo C."/>
            <person name="Burger G."/>
            <person name="Gray M.W."/>
            <person name="Holland P.W.H."/>
            <person name="King N."/>
            <person name="Lang F.B.F."/>
            <person name="Roger A.J."/>
            <person name="Ruiz-Trillo I."/>
            <person name="Young S.K."/>
            <person name="Zeng Q."/>
            <person name="Gargeya S."/>
            <person name="Fitzgerald M."/>
            <person name="Haas B."/>
            <person name="Abouelleil A."/>
            <person name="Alvarado L."/>
            <person name="Arachchi H.M."/>
            <person name="Berlin A."/>
            <person name="Chapman S.B."/>
            <person name="Gearin G."/>
            <person name="Goldberg J."/>
            <person name="Griggs A."/>
            <person name="Gujja S."/>
            <person name="Hansen M."/>
            <person name="Heiman D."/>
            <person name="Howarth C."/>
            <person name="Larimer J."/>
            <person name="Lui A."/>
            <person name="MacDonald P.J.P."/>
            <person name="McCowen C."/>
            <person name="Montmayeur A."/>
            <person name="Murphy C."/>
            <person name="Neiman D."/>
            <person name="Pearson M."/>
            <person name="Priest M."/>
            <person name="Roberts A."/>
            <person name="Saif S."/>
            <person name="Shea T."/>
            <person name="Sisk P."/>
            <person name="Stolte C."/>
            <person name="Sykes S."/>
            <person name="Wortman J."/>
            <person name="Nusbaum C."/>
            <person name="Birren B."/>
        </authorList>
    </citation>
    <scope>NUCLEOTIDE SEQUENCE [LARGE SCALE GENOMIC DNA]</scope>
    <source>
        <strain evidence="3 4">ATCC 38327</strain>
    </source>
</reference>
<dbReference type="SUPFAM" id="SSF47954">
    <property type="entry name" value="Cyclin-like"/>
    <property type="match status" value="1"/>
</dbReference>
<dbReference type="InterPro" id="IPR036915">
    <property type="entry name" value="Cyclin-like_sf"/>
</dbReference>
<gene>
    <name evidence="3" type="ORF">AMAG_18041</name>
</gene>
<reference evidence="4" key="2">
    <citation type="submission" date="2009-11" db="EMBL/GenBank/DDBJ databases">
        <title>The Genome Sequence of Allomyces macrogynus strain ATCC 38327.</title>
        <authorList>
            <consortium name="The Broad Institute Genome Sequencing Platform"/>
            <person name="Russ C."/>
            <person name="Cuomo C."/>
            <person name="Shea T."/>
            <person name="Young S.K."/>
            <person name="Zeng Q."/>
            <person name="Koehrsen M."/>
            <person name="Haas B."/>
            <person name="Borodovsky M."/>
            <person name="Guigo R."/>
            <person name="Alvarado L."/>
            <person name="Berlin A."/>
            <person name="Borenstein D."/>
            <person name="Chen Z."/>
            <person name="Engels R."/>
            <person name="Freedman E."/>
            <person name="Gellesch M."/>
            <person name="Goldberg J."/>
            <person name="Griggs A."/>
            <person name="Gujja S."/>
            <person name="Heiman D."/>
            <person name="Hepburn T."/>
            <person name="Howarth C."/>
            <person name="Jen D."/>
            <person name="Larson L."/>
            <person name="Lewis B."/>
            <person name="Mehta T."/>
            <person name="Park D."/>
            <person name="Pearson M."/>
            <person name="Roberts A."/>
            <person name="Saif S."/>
            <person name="Shenoy N."/>
            <person name="Sisk P."/>
            <person name="Stolte C."/>
            <person name="Sykes S."/>
            <person name="Walk T."/>
            <person name="White J."/>
            <person name="Yandava C."/>
            <person name="Burger G."/>
            <person name="Gray M.W."/>
            <person name="Holland P.W.H."/>
            <person name="King N."/>
            <person name="Lang F.B.F."/>
            <person name="Roger A.J."/>
            <person name="Ruiz-Trillo I."/>
            <person name="Lander E."/>
            <person name="Nusbaum C."/>
        </authorList>
    </citation>
    <scope>NUCLEOTIDE SEQUENCE [LARGE SCALE GENOMIC DNA]</scope>
    <source>
        <strain evidence="4">ATCC 38327</strain>
    </source>
</reference>
<dbReference type="PANTHER" id="PTHR10177">
    <property type="entry name" value="CYCLINS"/>
    <property type="match status" value="1"/>
</dbReference>
<dbReference type="VEuPathDB" id="FungiDB:AMAG_18041"/>
<sequence length="370" mass="38683">MMTTPSSTSAASAAAAGAASTKRRRGPNGTHLVVYPATANAMTWSATPGMAPPTPITPTAPMAAANATSSSTRSPTATPKSTTGAPTGGAWHDLHAVAAASLPTPTVASHTICPASPYTLVLASTDLVPPLPAAAVAAAAHHSAAPSATMLRLHAAEERRAVDATPLRAVPGLAEQRAAALGWLVEINERTDNFKYRNATLQLAAQFIDRYLYAARRALAETNGLNDGQWRLLALVCLSLAAKMVEEYDDPLVRDMVRLLREWQCTDVDVRAAQLLVAKSLSFDLAGPTPTEVLYELLHTPTVKALVDLMFGRLATESTPGLARRASVPLLASSSAASALATAAQRQHVPAAAVPASSLQRQISCQRRGR</sequence>
<protein>
    <recommendedName>
        <fullName evidence="2">Cyclin N-terminal domain-containing protein</fullName>
    </recommendedName>
</protein>
<dbReference type="InterPro" id="IPR006671">
    <property type="entry name" value="Cyclin_N"/>
</dbReference>
<evidence type="ECO:0000313" key="3">
    <source>
        <dbReference type="EMBL" id="KNE57348.1"/>
    </source>
</evidence>
<feature type="domain" description="Cyclin N-terminal" evidence="2">
    <location>
        <begin position="175"/>
        <end position="285"/>
    </location>
</feature>
<name>A0A0L0S478_ALLM3</name>
<dbReference type="EMBL" id="GG745331">
    <property type="protein sequence ID" value="KNE57348.1"/>
    <property type="molecule type" value="Genomic_DNA"/>
</dbReference>
<evidence type="ECO:0000256" key="1">
    <source>
        <dbReference type="SAM" id="MobiDB-lite"/>
    </source>
</evidence>
<organism evidence="3 4">
    <name type="scientific">Allomyces macrogynus (strain ATCC 38327)</name>
    <name type="common">Allomyces javanicus var. macrogynus</name>
    <dbReference type="NCBI Taxonomy" id="578462"/>
    <lineage>
        <taxon>Eukaryota</taxon>
        <taxon>Fungi</taxon>
        <taxon>Fungi incertae sedis</taxon>
        <taxon>Blastocladiomycota</taxon>
        <taxon>Blastocladiomycetes</taxon>
        <taxon>Blastocladiales</taxon>
        <taxon>Blastocladiaceae</taxon>
        <taxon>Allomyces</taxon>
    </lineage>
</organism>
<keyword evidence="4" id="KW-1185">Reference proteome</keyword>
<dbReference type="Pfam" id="PF00134">
    <property type="entry name" value="Cyclin_N"/>
    <property type="match status" value="1"/>
</dbReference>
<dbReference type="OrthoDB" id="5590282at2759"/>
<feature type="compositionally biased region" description="Low complexity" evidence="1">
    <location>
        <begin position="1"/>
        <end position="20"/>
    </location>
</feature>
<evidence type="ECO:0000259" key="2">
    <source>
        <dbReference type="Pfam" id="PF00134"/>
    </source>
</evidence>